<dbReference type="Proteomes" id="UP000580709">
    <property type="component" value="Unassembled WGS sequence"/>
</dbReference>
<evidence type="ECO:0000313" key="13">
    <source>
        <dbReference type="EMBL" id="TVS27905.1"/>
    </source>
</evidence>
<evidence type="ECO:0000313" key="15">
    <source>
        <dbReference type="Proteomes" id="UP000580709"/>
    </source>
</evidence>
<keyword evidence="5 9" id="KW-0547">Nucleotide-binding</keyword>
<reference evidence="12 15" key="2">
    <citation type="submission" date="2020-07" db="EMBL/GenBank/DDBJ databases">
        <authorList>
            <person name="Khare M."/>
        </authorList>
    </citation>
    <scope>NUCLEOTIDE SEQUENCE [LARGE SCALE GENOMIC DNA]</scope>
    <source>
        <strain evidence="12 15">P8776</strain>
    </source>
</reference>
<dbReference type="NCBIfam" id="TIGR00154">
    <property type="entry name" value="ispE"/>
    <property type="match status" value="1"/>
</dbReference>
<comment type="similarity">
    <text evidence="1 9">Belongs to the GHMP kinase family. IspE subfamily.</text>
</comment>
<sequence length="324" mass="34342">MILHFVATAPAKVNLHLGVGEARADGYHDLVTVFQSVDLWETVRLSVDTRAPRVTQGSVVTGMTTSFGVKRPAEDIDTPANLAWRAVDAVVDAYRRIDGAVSLPRVSIEVEKNVFVAGGMAGGSADAAAALLAANAFVGHYGGTTLSRDTIVDLAKSLGADVPFCLMGGTALGAGRGDEVVEMMSRGLYWWVFINPSVPLPTGEAFSRLDDLRHNDASVVPHLNTTTLSRCLLTGEPRLVARALHNDLQPVAVAMRPQLRALLDFAADCGLRAIVSGSGPTVALLCEDEEDALDARDRIEAAFDGYEIVCAAGPTTGAREVLEY</sequence>
<evidence type="ECO:0000259" key="10">
    <source>
        <dbReference type="Pfam" id="PF00288"/>
    </source>
</evidence>
<evidence type="ECO:0000256" key="3">
    <source>
        <dbReference type="ARBA" id="ARBA00017473"/>
    </source>
</evidence>
<reference evidence="13 14" key="1">
    <citation type="submission" date="2018-12" db="EMBL/GenBank/DDBJ databases">
        <title>Corynebacterium sanguinis sp. nov., a clinically-associated and environmental corynebacterium.</title>
        <authorList>
            <person name="Gonzales-Siles L."/>
            <person name="Jaen-Luchoro D."/>
            <person name="Cardew S."/>
            <person name="Inganas E."/>
            <person name="Ohlen M."/>
            <person name="Jensie-Markopolous S."/>
            <person name="Pinyeiro-Iglesias B."/>
            <person name="Molin K."/>
            <person name="Skovbjerg S."/>
            <person name="Svensson-Stadler L."/>
            <person name="Funke G."/>
            <person name="Moore E.R.B."/>
        </authorList>
    </citation>
    <scope>NUCLEOTIDE SEQUENCE [LARGE SCALE GENOMIC DNA]</scope>
    <source>
        <strain evidence="13 14">58734</strain>
    </source>
</reference>
<evidence type="ECO:0000256" key="9">
    <source>
        <dbReference type="HAMAP-Rule" id="MF_00061"/>
    </source>
</evidence>
<dbReference type="Pfam" id="PF00288">
    <property type="entry name" value="GHMP_kinases_N"/>
    <property type="match status" value="1"/>
</dbReference>
<keyword evidence="6 9" id="KW-0418">Kinase</keyword>
<dbReference type="InterPro" id="IPR013750">
    <property type="entry name" value="GHMP_kinase_C_dom"/>
</dbReference>
<comment type="caution">
    <text evidence="9">Lacks conserved residue(s) required for the propagation of feature annotation.</text>
</comment>
<dbReference type="PANTHER" id="PTHR43527:SF2">
    <property type="entry name" value="4-DIPHOSPHOCYTIDYL-2-C-METHYL-D-ERYTHRITOL KINASE, CHLOROPLASTIC"/>
    <property type="match status" value="1"/>
</dbReference>
<protein>
    <recommendedName>
        <fullName evidence="3 9">4-diphosphocytidyl-2-C-methyl-D-erythritol kinase</fullName>
        <shortName evidence="9">CMK</shortName>
        <ecNumber evidence="2 9">2.7.1.148</ecNumber>
    </recommendedName>
    <alternativeName>
        <fullName evidence="8 9">4-(cytidine-5'-diphospho)-2-C-methyl-D-erythritol kinase</fullName>
    </alternativeName>
</protein>
<dbReference type="InterPro" id="IPR014721">
    <property type="entry name" value="Ribsml_uS5_D2-typ_fold_subgr"/>
</dbReference>
<feature type="active site" evidence="9">
    <location>
        <position position="161"/>
    </location>
</feature>
<dbReference type="EMBL" id="RXIR01000016">
    <property type="protein sequence ID" value="TVS27905.1"/>
    <property type="molecule type" value="Genomic_DNA"/>
</dbReference>
<dbReference type="SUPFAM" id="SSF54211">
    <property type="entry name" value="Ribosomal protein S5 domain 2-like"/>
    <property type="match status" value="1"/>
</dbReference>
<dbReference type="RefSeq" id="WP_144317223.1">
    <property type="nucleotide sequence ID" value="NZ_CP038157.1"/>
</dbReference>
<dbReference type="InterPro" id="IPR004424">
    <property type="entry name" value="IspE"/>
</dbReference>
<evidence type="ECO:0000256" key="7">
    <source>
        <dbReference type="ARBA" id="ARBA00022840"/>
    </source>
</evidence>
<proteinExistence type="inferred from homology"/>
<evidence type="ECO:0000256" key="6">
    <source>
        <dbReference type="ARBA" id="ARBA00022777"/>
    </source>
</evidence>
<dbReference type="SUPFAM" id="SSF55060">
    <property type="entry name" value="GHMP Kinase, C-terminal domain"/>
    <property type="match status" value="1"/>
</dbReference>
<evidence type="ECO:0000313" key="14">
    <source>
        <dbReference type="Proteomes" id="UP000336646"/>
    </source>
</evidence>
<dbReference type="GO" id="GO:0016114">
    <property type="term" value="P:terpenoid biosynthetic process"/>
    <property type="evidence" value="ECO:0007669"/>
    <property type="project" value="UniProtKB-UniRule"/>
</dbReference>
<dbReference type="EC" id="2.7.1.148" evidence="2 9"/>
<evidence type="ECO:0000256" key="2">
    <source>
        <dbReference type="ARBA" id="ARBA00012052"/>
    </source>
</evidence>
<keyword evidence="7 9" id="KW-0067">ATP-binding</keyword>
<evidence type="ECO:0000256" key="4">
    <source>
        <dbReference type="ARBA" id="ARBA00022679"/>
    </source>
</evidence>
<evidence type="ECO:0000259" key="11">
    <source>
        <dbReference type="Pfam" id="PF08544"/>
    </source>
</evidence>
<dbReference type="Gene3D" id="3.30.70.890">
    <property type="entry name" value="GHMP kinase, C-terminal domain"/>
    <property type="match status" value="1"/>
</dbReference>
<gene>
    <name evidence="9" type="primary">ispE</name>
    <name evidence="13" type="ORF">EKI59_08100</name>
    <name evidence="12" type="ORF">H0H28_08855</name>
</gene>
<evidence type="ECO:0000256" key="1">
    <source>
        <dbReference type="ARBA" id="ARBA00009684"/>
    </source>
</evidence>
<dbReference type="Pfam" id="PF08544">
    <property type="entry name" value="GHMP_kinases_C"/>
    <property type="match status" value="1"/>
</dbReference>
<accession>A0A6C1TW85</accession>
<comment type="catalytic activity">
    <reaction evidence="9">
        <text>4-CDP-2-C-methyl-D-erythritol + ATP = 4-CDP-2-C-methyl-D-erythritol 2-phosphate + ADP + H(+)</text>
        <dbReference type="Rhea" id="RHEA:18437"/>
        <dbReference type="ChEBI" id="CHEBI:15378"/>
        <dbReference type="ChEBI" id="CHEBI:30616"/>
        <dbReference type="ChEBI" id="CHEBI:57823"/>
        <dbReference type="ChEBI" id="CHEBI:57919"/>
        <dbReference type="ChEBI" id="CHEBI:456216"/>
        <dbReference type="EC" id="2.7.1.148"/>
    </reaction>
</comment>
<dbReference type="PIRSF" id="PIRSF010376">
    <property type="entry name" value="IspE"/>
    <property type="match status" value="1"/>
</dbReference>
<comment type="caution">
    <text evidence="13">The sequence shown here is derived from an EMBL/GenBank/DDBJ whole genome shotgun (WGS) entry which is preliminary data.</text>
</comment>
<comment type="function">
    <text evidence="9">Catalyzes the phosphorylation of the position 2 hydroxy group of 4-diphosphocytidyl-2C-methyl-D-erythritol.</text>
</comment>
<dbReference type="InterPro" id="IPR020568">
    <property type="entry name" value="Ribosomal_Su5_D2-typ_SF"/>
</dbReference>
<dbReference type="OrthoDB" id="3173073at2"/>
<dbReference type="AlphaFoldDB" id="A0A6C1TW85"/>
<evidence type="ECO:0000313" key="12">
    <source>
        <dbReference type="EMBL" id="MBA4505424.1"/>
    </source>
</evidence>
<keyword evidence="15" id="KW-1185">Reference proteome</keyword>
<dbReference type="HAMAP" id="MF_00061">
    <property type="entry name" value="IspE"/>
    <property type="match status" value="1"/>
</dbReference>
<keyword evidence="4 9" id="KW-0808">Transferase</keyword>
<comment type="pathway">
    <text evidence="9">Isoprenoid biosynthesis; isopentenyl diphosphate biosynthesis via DXP pathway; isopentenyl diphosphate from 1-deoxy-D-xylulose 5-phosphate: step 3/6.</text>
</comment>
<keyword evidence="9" id="KW-0414">Isoprene biosynthesis</keyword>
<dbReference type="EMBL" id="JACEOR010000378">
    <property type="protein sequence ID" value="MBA4505424.1"/>
    <property type="molecule type" value="Genomic_DNA"/>
</dbReference>
<dbReference type="InterPro" id="IPR006204">
    <property type="entry name" value="GHMP_kinase_N_dom"/>
</dbReference>
<name>A0A6C1TW85_9CORY</name>
<dbReference type="GO" id="GO:0005524">
    <property type="term" value="F:ATP binding"/>
    <property type="evidence" value="ECO:0007669"/>
    <property type="project" value="UniProtKB-UniRule"/>
</dbReference>
<organism evidence="13 14">
    <name type="scientific">Corynebacterium sanguinis</name>
    <dbReference type="NCBI Taxonomy" id="2594913"/>
    <lineage>
        <taxon>Bacteria</taxon>
        <taxon>Bacillati</taxon>
        <taxon>Actinomycetota</taxon>
        <taxon>Actinomycetes</taxon>
        <taxon>Mycobacteriales</taxon>
        <taxon>Corynebacteriaceae</taxon>
        <taxon>Corynebacterium</taxon>
    </lineage>
</organism>
<feature type="domain" description="GHMP kinase C-terminal" evidence="11">
    <location>
        <begin position="232"/>
        <end position="303"/>
    </location>
</feature>
<feature type="domain" description="GHMP kinase N-terminal" evidence="10">
    <location>
        <begin position="81"/>
        <end position="169"/>
    </location>
</feature>
<dbReference type="GeneID" id="74900830"/>
<dbReference type="NCBIfam" id="NF002870">
    <property type="entry name" value="PRK03188.1"/>
    <property type="match status" value="1"/>
</dbReference>
<dbReference type="Proteomes" id="UP000336646">
    <property type="component" value="Unassembled WGS sequence"/>
</dbReference>
<evidence type="ECO:0000256" key="8">
    <source>
        <dbReference type="ARBA" id="ARBA00032554"/>
    </source>
</evidence>
<dbReference type="UniPathway" id="UPA00056">
    <property type="reaction ID" value="UER00094"/>
</dbReference>
<dbReference type="InterPro" id="IPR036554">
    <property type="entry name" value="GHMP_kinase_C_sf"/>
</dbReference>
<feature type="active site" evidence="9">
    <location>
        <position position="12"/>
    </location>
</feature>
<dbReference type="PANTHER" id="PTHR43527">
    <property type="entry name" value="4-DIPHOSPHOCYTIDYL-2-C-METHYL-D-ERYTHRITOL KINASE, CHLOROPLASTIC"/>
    <property type="match status" value="1"/>
</dbReference>
<dbReference type="Gene3D" id="3.30.230.10">
    <property type="match status" value="1"/>
</dbReference>
<evidence type="ECO:0000256" key="5">
    <source>
        <dbReference type="ARBA" id="ARBA00022741"/>
    </source>
</evidence>
<dbReference type="GO" id="GO:0050515">
    <property type="term" value="F:4-(cytidine 5'-diphospho)-2-C-methyl-D-erythritol kinase activity"/>
    <property type="evidence" value="ECO:0007669"/>
    <property type="project" value="UniProtKB-UniRule"/>
</dbReference>
<dbReference type="GO" id="GO:0019288">
    <property type="term" value="P:isopentenyl diphosphate biosynthetic process, methylerythritol 4-phosphate pathway"/>
    <property type="evidence" value="ECO:0007669"/>
    <property type="project" value="UniProtKB-UniRule"/>
</dbReference>